<accession>A0ABP8QFC2</accession>
<feature type="transmembrane region" description="Helical" evidence="1">
    <location>
        <begin position="6"/>
        <end position="29"/>
    </location>
</feature>
<name>A0ABP8QFC2_9BACT</name>
<keyword evidence="1" id="KW-0812">Transmembrane</keyword>
<keyword evidence="3" id="KW-1185">Reference proteome</keyword>
<evidence type="ECO:0000256" key="1">
    <source>
        <dbReference type="SAM" id="Phobius"/>
    </source>
</evidence>
<organism evidence="2 3">
    <name type="scientific">Hymenobacter ginsengisoli</name>
    <dbReference type="NCBI Taxonomy" id="1051626"/>
    <lineage>
        <taxon>Bacteria</taxon>
        <taxon>Pseudomonadati</taxon>
        <taxon>Bacteroidota</taxon>
        <taxon>Cytophagia</taxon>
        <taxon>Cytophagales</taxon>
        <taxon>Hymenobacteraceae</taxon>
        <taxon>Hymenobacter</taxon>
    </lineage>
</organism>
<gene>
    <name evidence="2" type="ORF">GCM10023172_22800</name>
</gene>
<dbReference type="RefSeq" id="WP_208131803.1">
    <property type="nucleotide sequence ID" value="NZ_BAABGQ010000006.1"/>
</dbReference>
<sequence length="168" mass="18337">MANLSGTLSILSAMFTPAILVSACGSLILTTSQRLSRSLDRQREVAQLLRQNQQQAATSTPDPAEHGHLTQQLLFAIRRARLLQRAMTSFHLALSIFIGSILAIGVFELTNISRAWIIAALSVAGALILLYSSVLLMQESRLARADVAEETAYLTQFTLADQERAAKQ</sequence>
<comment type="caution">
    <text evidence="2">The sequence shown here is derived from an EMBL/GenBank/DDBJ whole genome shotgun (WGS) entry which is preliminary data.</text>
</comment>
<dbReference type="EMBL" id="BAABGQ010000006">
    <property type="protein sequence ID" value="GAA4501253.1"/>
    <property type="molecule type" value="Genomic_DNA"/>
</dbReference>
<keyword evidence="1" id="KW-0472">Membrane</keyword>
<feature type="transmembrane region" description="Helical" evidence="1">
    <location>
        <begin position="88"/>
        <end position="109"/>
    </location>
</feature>
<feature type="transmembrane region" description="Helical" evidence="1">
    <location>
        <begin position="115"/>
        <end position="136"/>
    </location>
</feature>
<proteinExistence type="predicted"/>
<reference evidence="3" key="1">
    <citation type="journal article" date="2019" name="Int. J. Syst. Evol. Microbiol.">
        <title>The Global Catalogue of Microorganisms (GCM) 10K type strain sequencing project: providing services to taxonomists for standard genome sequencing and annotation.</title>
        <authorList>
            <consortium name="The Broad Institute Genomics Platform"/>
            <consortium name="The Broad Institute Genome Sequencing Center for Infectious Disease"/>
            <person name="Wu L."/>
            <person name="Ma J."/>
        </authorList>
    </citation>
    <scope>NUCLEOTIDE SEQUENCE [LARGE SCALE GENOMIC DNA]</scope>
    <source>
        <strain evidence="3">JCM 17841</strain>
    </source>
</reference>
<dbReference type="Pfam" id="PF11026">
    <property type="entry name" value="DUF2721"/>
    <property type="match status" value="1"/>
</dbReference>
<evidence type="ECO:0000313" key="3">
    <source>
        <dbReference type="Proteomes" id="UP001501243"/>
    </source>
</evidence>
<evidence type="ECO:0008006" key="4">
    <source>
        <dbReference type="Google" id="ProtNLM"/>
    </source>
</evidence>
<dbReference type="InterPro" id="IPR021279">
    <property type="entry name" value="DUF2721"/>
</dbReference>
<keyword evidence="1" id="KW-1133">Transmembrane helix</keyword>
<evidence type="ECO:0000313" key="2">
    <source>
        <dbReference type="EMBL" id="GAA4501253.1"/>
    </source>
</evidence>
<protein>
    <recommendedName>
        <fullName evidence="4">DUF2721 domain-containing protein</fullName>
    </recommendedName>
</protein>
<dbReference type="Proteomes" id="UP001501243">
    <property type="component" value="Unassembled WGS sequence"/>
</dbReference>